<evidence type="ECO:0000313" key="2">
    <source>
        <dbReference type="EMBL" id="AXA24367.1"/>
    </source>
</evidence>
<dbReference type="AlphaFoldDB" id="A0AAD0PF23"/>
<dbReference type="EMBL" id="CP030750">
    <property type="protein sequence ID" value="AXA24367.1"/>
    <property type="molecule type" value="Genomic_DNA"/>
</dbReference>
<gene>
    <name evidence="2" type="ORF">C1S65_09680</name>
</gene>
<evidence type="ECO:0000313" key="3">
    <source>
        <dbReference type="Proteomes" id="UP000251617"/>
    </source>
</evidence>
<name>A0AAD0PF23_PSEPU</name>
<accession>A0AAD0PF23</accession>
<reference evidence="2 3" key="1">
    <citation type="submission" date="2018-06" db="EMBL/GenBank/DDBJ databases">
        <title>The genome of Pseudomonas putida NX-1, a lignin degrader.</title>
        <authorList>
            <person name="Xu Z."/>
        </authorList>
    </citation>
    <scope>NUCLEOTIDE SEQUENCE [LARGE SCALE GENOMIC DNA]</scope>
    <source>
        <strain evidence="2 3">NX-1</strain>
    </source>
</reference>
<dbReference type="Pfam" id="PF06127">
    <property type="entry name" value="Mpo1-like"/>
    <property type="match status" value="1"/>
</dbReference>
<proteinExistence type="predicted"/>
<organism evidence="2 3">
    <name type="scientific">Pseudomonas putida</name>
    <name type="common">Arthrobacter siderocapsulatus</name>
    <dbReference type="NCBI Taxonomy" id="303"/>
    <lineage>
        <taxon>Bacteria</taxon>
        <taxon>Pseudomonadati</taxon>
        <taxon>Pseudomonadota</taxon>
        <taxon>Gammaproteobacteria</taxon>
        <taxon>Pseudomonadales</taxon>
        <taxon>Pseudomonadaceae</taxon>
        <taxon>Pseudomonas</taxon>
    </lineage>
</organism>
<keyword evidence="1" id="KW-1133">Transmembrane helix</keyword>
<feature type="transmembrane region" description="Helical" evidence="1">
    <location>
        <begin position="52"/>
        <end position="68"/>
    </location>
</feature>
<evidence type="ECO:0000256" key="1">
    <source>
        <dbReference type="SAM" id="Phobius"/>
    </source>
</evidence>
<dbReference type="Proteomes" id="UP000251617">
    <property type="component" value="Chromosome"/>
</dbReference>
<dbReference type="InterPro" id="IPR009305">
    <property type="entry name" value="Mpo1-like"/>
</dbReference>
<dbReference type="RefSeq" id="WP_054892381.1">
    <property type="nucleotide sequence ID" value="NZ_CP011789.1"/>
</dbReference>
<keyword evidence="1" id="KW-0472">Membrane</keyword>
<sequence length="122" mass="14151">MSKRLPNLPAWQWRGYHHNHRHPTNLVLHLIAVPLFILGALLVLSGVFSLDITQLAVGVIALIAGLAMQRQGHRLEAEQPEPFSDRQDALKRLLTEQFITFPRFVLSGGWWRAWRERHKHRP</sequence>
<protein>
    <submittedName>
        <fullName evidence="2">DUF962 domain-containing protein</fullName>
    </submittedName>
</protein>
<keyword evidence="1" id="KW-0812">Transmembrane</keyword>
<feature type="transmembrane region" description="Helical" evidence="1">
    <location>
        <begin position="26"/>
        <end position="46"/>
    </location>
</feature>